<dbReference type="PANTHER" id="PTHR40094:SF1">
    <property type="entry name" value="UBIQUITIN DOMAIN-CONTAINING PROTEIN"/>
    <property type="match status" value="1"/>
</dbReference>
<dbReference type="InterPro" id="IPR021868">
    <property type="entry name" value="Alpha_2_Macroglob_MG3"/>
</dbReference>
<feature type="domain" description="Alpha-2-macroglobulin MG3" evidence="2">
    <location>
        <begin position="74"/>
        <end position="180"/>
    </location>
</feature>
<protein>
    <recommendedName>
        <fullName evidence="4">Macroglobulin domain-containing protein</fullName>
    </recommendedName>
</protein>
<gene>
    <name evidence="3" type="ORF">S03H2_27885</name>
</gene>
<dbReference type="AlphaFoldDB" id="X1H6A5"/>
<comment type="caution">
    <text evidence="3">The sequence shown here is derived from an EMBL/GenBank/DDBJ whole genome shotgun (WGS) entry which is preliminary data.</text>
</comment>
<evidence type="ECO:0000313" key="3">
    <source>
        <dbReference type="EMBL" id="GAH52590.1"/>
    </source>
</evidence>
<dbReference type="GO" id="GO:0004866">
    <property type="term" value="F:endopeptidase inhibitor activity"/>
    <property type="evidence" value="ECO:0007669"/>
    <property type="project" value="InterPro"/>
</dbReference>
<feature type="non-terminal residue" evidence="3">
    <location>
        <position position="304"/>
    </location>
</feature>
<evidence type="ECO:0000259" key="1">
    <source>
        <dbReference type="Pfam" id="PF01835"/>
    </source>
</evidence>
<feature type="domain" description="Macroglobulin" evidence="1">
    <location>
        <begin position="189"/>
        <end position="282"/>
    </location>
</feature>
<sequence length="304" mass="35658">QRRDFRSNKEIEDIESFLGTSRDWEIKGLRNQEIIDFIKINDILGQEKYGTIFAELFIPEVEKYQRYQRVFIQITEMGITTKFSSDNNLIYLTELKTAAPIEGASVEIRDDFNQVFWTGKTDSEGLVRTPGWKTLGIKAKEEGQKPRQWVFARRGEDIISINSDWGTGIYPYQFGINYDWAPLPQELTGYLFTERGLYRSGEEVHLKSIVREKKEGKWEIPEAKDFWVFINNSRNEEILKKKVNFSSYGSSSLSFVLEKDAPSGYYRIQLSPFEDEEERNRYFDNNIEGSFRVEDFRPANFEVS</sequence>
<dbReference type="InterPro" id="IPR002890">
    <property type="entry name" value="MG2"/>
</dbReference>
<evidence type="ECO:0000259" key="2">
    <source>
        <dbReference type="Pfam" id="PF11974"/>
    </source>
</evidence>
<proteinExistence type="predicted"/>
<dbReference type="PANTHER" id="PTHR40094">
    <property type="entry name" value="ALPHA-2-MACROGLOBULIN HOMOLOG"/>
    <property type="match status" value="1"/>
</dbReference>
<organism evidence="3">
    <name type="scientific">marine sediment metagenome</name>
    <dbReference type="NCBI Taxonomy" id="412755"/>
    <lineage>
        <taxon>unclassified sequences</taxon>
        <taxon>metagenomes</taxon>
        <taxon>ecological metagenomes</taxon>
    </lineage>
</organism>
<dbReference type="Gene3D" id="2.60.40.1930">
    <property type="match status" value="1"/>
</dbReference>
<dbReference type="EMBL" id="BARU01016789">
    <property type="protein sequence ID" value="GAH52590.1"/>
    <property type="molecule type" value="Genomic_DNA"/>
</dbReference>
<dbReference type="Pfam" id="PF11974">
    <property type="entry name" value="bMG3"/>
    <property type="match status" value="1"/>
</dbReference>
<dbReference type="InterPro" id="IPR051802">
    <property type="entry name" value="YfhM-like"/>
</dbReference>
<reference evidence="3" key="1">
    <citation type="journal article" date="2014" name="Front. Microbiol.">
        <title>High frequency of phylogenetically diverse reductive dehalogenase-homologous genes in deep subseafloor sedimentary metagenomes.</title>
        <authorList>
            <person name="Kawai M."/>
            <person name="Futagami T."/>
            <person name="Toyoda A."/>
            <person name="Takaki Y."/>
            <person name="Nishi S."/>
            <person name="Hori S."/>
            <person name="Arai W."/>
            <person name="Tsubouchi T."/>
            <person name="Morono Y."/>
            <person name="Uchiyama I."/>
            <person name="Ito T."/>
            <person name="Fujiyama A."/>
            <person name="Inagaki F."/>
            <person name="Takami H."/>
        </authorList>
    </citation>
    <scope>NUCLEOTIDE SEQUENCE</scope>
    <source>
        <strain evidence="3">Expedition CK06-06</strain>
    </source>
</reference>
<accession>X1H6A5</accession>
<name>X1H6A5_9ZZZZ</name>
<feature type="non-terminal residue" evidence="3">
    <location>
        <position position="1"/>
    </location>
</feature>
<dbReference type="Pfam" id="PF01835">
    <property type="entry name" value="MG2"/>
    <property type="match status" value="1"/>
</dbReference>
<evidence type="ECO:0008006" key="4">
    <source>
        <dbReference type="Google" id="ProtNLM"/>
    </source>
</evidence>